<organism evidence="1 2">
    <name type="scientific">Brachionus plicatilis</name>
    <name type="common">Marine rotifer</name>
    <name type="synonym">Brachionus muelleri</name>
    <dbReference type="NCBI Taxonomy" id="10195"/>
    <lineage>
        <taxon>Eukaryota</taxon>
        <taxon>Metazoa</taxon>
        <taxon>Spiralia</taxon>
        <taxon>Gnathifera</taxon>
        <taxon>Rotifera</taxon>
        <taxon>Eurotatoria</taxon>
        <taxon>Monogononta</taxon>
        <taxon>Pseudotrocha</taxon>
        <taxon>Ploima</taxon>
        <taxon>Brachionidae</taxon>
        <taxon>Brachionus</taxon>
    </lineage>
</organism>
<gene>
    <name evidence="1" type="ORF">BpHYR1_050146</name>
</gene>
<reference evidence="1 2" key="1">
    <citation type="journal article" date="2018" name="Sci. Rep.">
        <title>Genomic signatures of local adaptation to the degree of environmental predictability in rotifers.</title>
        <authorList>
            <person name="Franch-Gras L."/>
            <person name="Hahn C."/>
            <person name="Garcia-Roger E.M."/>
            <person name="Carmona M.J."/>
            <person name="Serra M."/>
            <person name="Gomez A."/>
        </authorList>
    </citation>
    <scope>NUCLEOTIDE SEQUENCE [LARGE SCALE GENOMIC DNA]</scope>
    <source>
        <strain evidence="1">HYR1</strain>
    </source>
</reference>
<proteinExistence type="predicted"/>
<dbReference type="EMBL" id="REGN01004790">
    <property type="protein sequence ID" value="RNA16157.1"/>
    <property type="molecule type" value="Genomic_DNA"/>
</dbReference>
<keyword evidence="2" id="KW-1185">Reference proteome</keyword>
<evidence type="ECO:0000313" key="2">
    <source>
        <dbReference type="Proteomes" id="UP000276133"/>
    </source>
</evidence>
<dbReference type="AlphaFoldDB" id="A0A3M7QXP3"/>
<comment type="caution">
    <text evidence="1">The sequence shown here is derived from an EMBL/GenBank/DDBJ whole genome shotgun (WGS) entry which is preliminary data.</text>
</comment>
<evidence type="ECO:0000313" key="1">
    <source>
        <dbReference type="EMBL" id="RNA16157.1"/>
    </source>
</evidence>
<sequence>MVLQKDFLMVCILQKIADFLQSLEFFCTNLYNIVLFAEPFLHNQKKNYKAFTFCTEFCTVTHSKLTCAIKFNGVLQYLKRISRSNLQLSQNPNAISQLHRLVKHVLTLHITLGNSKHIIVSQLVAQLIRIDQMLHGSQLVLCLILFRYFLPSVQEQFFINLAIFHKINMHWHINTKIKHIQIILYSYLQIIDGTRLQYGSIGAQSKRDWHSLTWLKDWYLQTI</sequence>
<accession>A0A3M7QXP3</accession>
<dbReference type="Proteomes" id="UP000276133">
    <property type="component" value="Unassembled WGS sequence"/>
</dbReference>
<protein>
    <submittedName>
        <fullName evidence="1">Uncharacterized protein</fullName>
    </submittedName>
</protein>
<name>A0A3M7QXP3_BRAPC</name>